<feature type="region of interest" description="Disordered" evidence="10">
    <location>
        <begin position="1"/>
        <end position="72"/>
    </location>
</feature>
<dbReference type="EMBL" id="SIDB01000004">
    <property type="protein sequence ID" value="KAI3433429.1"/>
    <property type="molecule type" value="Genomic_DNA"/>
</dbReference>
<evidence type="ECO:0000256" key="2">
    <source>
        <dbReference type="ARBA" id="ARBA00022448"/>
    </source>
</evidence>
<protein>
    <recommendedName>
        <fullName evidence="11">RanBD1 domain-containing protein</fullName>
    </recommendedName>
</protein>
<dbReference type="AlphaFoldDB" id="A0A9D4YYR9"/>
<dbReference type="GO" id="GO:0005643">
    <property type="term" value="C:nuclear pore"/>
    <property type="evidence" value="ECO:0007669"/>
    <property type="project" value="UniProtKB-SubCell"/>
</dbReference>
<feature type="region of interest" description="Disordered" evidence="10">
    <location>
        <begin position="97"/>
        <end position="163"/>
    </location>
</feature>
<keyword evidence="9" id="KW-0539">Nucleus</keyword>
<dbReference type="PROSITE" id="PS50196">
    <property type="entry name" value="RANBD1"/>
    <property type="match status" value="1"/>
</dbReference>
<organism evidence="12 13">
    <name type="scientific">Chlorella vulgaris</name>
    <name type="common">Green alga</name>
    <dbReference type="NCBI Taxonomy" id="3077"/>
    <lineage>
        <taxon>Eukaryota</taxon>
        <taxon>Viridiplantae</taxon>
        <taxon>Chlorophyta</taxon>
        <taxon>core chlorophytes</taxon>
        <taxon>Trebouxiophyceae</taxon>
        <taxon>Chlorellales</taxon>
        <taxon>Chlorellaceae</taxon>
        <taxon>Chlorella clade</taxon>
        <taxon>Chlorella</taxon>
    </lineage>
</organism>
<dbReference type="Proteomes" id="UP001055712">
    <property type="component" value="Unassembled WGS sequence"/>
</dbReference>
<dbReference type="Gene3D" id="2.30.29.30">
    <property type="entry name" value="Pleckstrin-homology domain (PH domain)/Phosphotyrosine-binding domain (PTB)"/>
    <property type="match status" value="1"/>
</dbReference>
<keyword evidence="6" id="KW-0007">Acetylation</keyword>
<evidence type="ECO:0000256" key="6">
    <source>
        <dbReference type="ARBA" id="ARBA00022990"/>
    </source>
</evidence>
<dbReference type="InterPro" id="IPR015007">
    <property type="entry name" value="NUP2/50/61"/>
</dbReference>
<dbReference type="Pfam" id="PF00638">
    <property type="entry name" value="Ran_BP1"/>
    <property type="match status" value="1"/>
</dbReference>
<evidence type="ECO:0000256" key="4">
    <source>
        <dbReference type="ARBA" id="ARBA00022816"/>
    </source>
</evidence>
<keyword evidence="2" id="KW-0813">Transport</keyword>
<evidence type="ECO:0000259" key="11">
    <source>
        <dbReference type="PROSITE" id="PS50196"/>
    </source>
</evidence>
<keyword evidence="3" id="KW-0677">Repeat</keyword>
<feature type="domain" description="RanBD1" evidence="11">
    <location>
        <begin position="279"/>
        <end position="429"/>
    </location>
</feature>
<dbReference type="GO" id="GO:0015031">
    <property type="term" value="P:protein transport"/>
    <property type="evidence" value="ECO:0007669"/>
    <property type="project" value="UniProtKB-KW"/>
</dbReference>
<keyword evidence="8" id="KW-0906">Nuclear pore complex</keyword>
<dbReference type="InterPro" id="IPR000156">
    <property type="entry name" value="Ran_bind_dom"/>
</dbReference>
<dbReference type="CDD" id="cd13169">
    <property type="entry name" value="RanBD_NUP50_plant"/>
    <property type="match status" value="1"/>
</dbReference>
<evidence type="ECO:0000256" key="9">
    <source>
        <dbReference type="ARBA" id="ARBA00023242"/>
    </source>
</evidence>
<keyword evidence="5" id="KW-0653">Protein transport</keyword>
<evidence type="ECO:0000256" key="3">
    <source>
        <dbReference type="ARBA" id="ARBA00022737"/>
    </source>
</evidence>
<evidence type="ECO:0000256" key="7">
    <source>
        <dbReference type="ARBA" id="ARBA00023010"/>
    </source>
</evidence>
<name>A0A9D4YYR9_CHLVU</name>
<dbReference type="PANTHER" id="PTHR23138">
    <property type="entry name" value="RAN BINDING PROTEIN"/>
    <property type="match status" value="1"/>
</dbReference>
<feature type="compositionally biased region" description="Basic and acidic residues" evidence="10">
    <location>
        <begin position="1"/>
        <end position="26"/>
    </location>
</feature>
<reference evidence="12" key="1">
    <citation type="journal article" date="2019" name="Plant J.">
        <title>Chlorella vulgaris genome assembly and annotation reveals the molecular basis for metabolic acclimation to high light conditions.</title>
        <authorList>
            <person name="Cecchin M."/>
            <person name="Marcolungo L."/>
            <person name="Rossato M."/>
            <person name="Girolomoni L."/>
            <person name="Cosentino E."/>
            <person name="Cuine S."/>
            <person name="Li-Beisson Y."/>
            <person name="Delledonne M."/>
            <person name="Ballottari M."/>
        </authorList>
    </citation>
    <scope>NUCLEOTIDE SEQUENCE</scope>
    <source>
        <strain evidence="12">211/11P</strain>
    </source>
</reference>
<feature type="compositionally biased region" description="Low complexity" evidence="10">
    <location>
        <begin position="102"/>
        <end position="131"/>
    </location>
</feature>
<dbReference type="OrthoDB" id="185618at2759"/>
<sequence>MSKRPTDHLEPAAKKRGNERQLTKDDASDDEEQTVDPSNFDRASEDVIKQRKIVKARRGADAGGGGSGKANPFAGIQLAATTAPAAAQPFSGVAPFGAASTSAPAPALDAKPAAAAQPAAAPAASDTPAQTGSGNGVQPSDQKAEGAAGEQQEADVKPSGGGFGAFGSGTGSGLAFGFGSASGGFGSLAGASSSAAFSFGAASAASGSSGSIFAFSSTAAPTFSFAAGSSAASASGDAAPASAPAGGSEAAAAPPSLFGSAPASGTPLFGAAPPPVAKVSLPGEQAVTTGEENEHTVFSGEGALFEFDASKQWRERGRGEMRVNAAPSGQARLVMRQKGNLRLLMNANLWGEMQVSKMEGGKGATFACVNAVVPGDEAGAAKEDDAAAATVTGGDAASQLSTFALRIKLPEVLDQFVAAVNAHKAGGKRQAAADP</sequence>
<evidence type="ECO:0000256" key="5">
    <source>
        <dbReference type="ARBA" id="ARBA00022927"/>
    </source>
</evidence>
<evidence type="ECO:0000256" key="10">
    <source>
        <dbReference type="SAM" id="MobiDB-lite"/>
    </source>
</evidence>
<keyword evidence="4" id="KW-0509">mRNA transport</keyword>
<evidence type="ECO:0000256" key="8">
    <source>
        <dbReference type="ARBA" id="ARBA00023132"/>
    </source>
</evidence>
<keyword evidence="7" id="KW-0811">Translocation</keyword>
<dbReference type="PANTHER" id="PTHR23138:SF142">
    <property type="entry name" value="RAN-BINDING PROTEIN 3B-RELATED"/>
    <property type="match status" value="1"/>
</dbReference>
<dbReference type="Pfam" id="PF08911">
    <property type="entry name" value="NUP50"/>
    <property type="match status" value="1"/>
</dbReference>
<comment type="subcellular location">
    <subcellularLocation>
        <location evidence="1">Nucleus</location>
        <location evidence="1">Nuclear pore complex</location>
    </subcellularLocation>
</comment>
<dbReference type="GO" id="GO:0051028">
    <property type="term" value="P:mRNA transport"/>
    <property type="evidence" value="ECO:0007669"/>
    <property type="project" value="UniProtKB-KW"/>
</dbReference>
<dbReference type="InterPro" id="IPR045255">
    <property type="entry name" value="RanBP1-like"/>
</dbReference>
<feature type="region of interest" description="Disordered" evidence="10">
    <location>
        <begin position="234"/>
        <end position="253"/>
    </location>
</feature>
<reference evidence="12" key="2">
    <citation type="submission" date="2020-11" db="EMBL/GenBank/DDBJ databases">
        <authorList>
            <person name="Cecchin M."/>
            <person name="Marcolungo L."/>
            <person name="Rossato M."/>
            <person name="Girolomoni L."/>
            <person name="Cosentino E."/>
            <person name="Cuine S."/>
            <person name="Li-Beisson Y."/>
            <person name="Delledonne M."/>
            <person name="Ballottari M."/>
        </authorList>
    </citation>
    <scope>NUCLEOTIDE SEQUENCE</scope>
    <source>
        <strain evidence="12">211/11P</strain>
        <tissue evidence="12">Whole cell</tissue>
    </source>
</reference>
<keyword evidence="13" id="KW-1185">Reference proteome</keyword>
<dbReference type="InterPro" id="IPR011993">
    <property type="entry name" value="PH-like_dom_sf"/>
</dbReference>
<evidence type="ECO:0000256" key="1">
    <source>
        <dbReference type="ARBA" id="ARBA00004567"/>
    </source>
</evidence>
<gene>
    <name evidence="12" type="ORF">D9Q98_003244</name>
</gene>
<evidence type="ECO:0000313" key="13">
    <source>
        <dbReference type="Proteomes" id="UP001055712"/>
    </source>
</evidence>
<accession>A0A9D4YYR9</accession>
<dbReference type="SMART" id="SM00160">
    <property type="entry name" value="RanBD"/>
    <property type="match status" value="1"/>
</dbReference>
<dbReference type="SUPFAM" id="SSF50729">
    <property type="entry name" value="PH domain-like"/>
    <property type="match status" value="1"/>
</dbReference>
<evidence type="ECO:0000313" key="12">
    <source>
        <dbReference type="EMBL" id="KAI3433429.1"/>
    </source>
</evidence>
<proteinExistence type="predicted"/>
<comment type="caution">
    <text evidence="12">The sequence shown here is derived from an EMBL/GenBank/DDBJ whole genome shotgun (WGS) entry which is preliminary data.</text>
</comment>
<dbReference type="InterPro" id="IPR045207">
    <property type="entry name" value="RanBD_NUP50_plant"/>
</dbReference>